<dbReference type="CDD" id="cd05262">
    <property type="entry name" value="SDR_a7"/>
    <property type="match status" value="1"/>
</dbReference>
<gene>
    <name evidence="2" type="ORF">GCM10023322_33080</name>
</gene>
<comment type="caution">
    <text evidence="2">The sequence shown here is derived from an EMBL/GenBank/DDBJ whole genome shotgun (WGS) entry which is preliminary data.</text>
</comment>
<dbReference type="EMBL" id="BAABJQ010000008">
    <property type="protein sequence ID" value="GAA5186565.1"/>
    <property type="molecule type" value="Genomic_DNA"/>
</dbReference>
<dbReference type="Proteomes" id="UP001501570">
    <property type="component" value="Unassembled WGS sequence"/>
</dbReference>
<dbReference type="InterPro" id="IPR001509">
    <property type="entry name" value="Epimerase_deHydtase"/>
</dbReference>
<keyword evidence="3" id="KW-1185">Reference proteome</keyword>
<dbReference type="PANTHER" id="PTHR48079">
    <property type="entry name" value="PROTEIN YEEZ"/>
    <property type="match status" value="1"/>
</dbReference>
<sequence length="307" mass="32130">MHVFVTGGSGQTGPAVVAELIAAGHTVTGLARSDAAAARLEALGATPHRGCLDDHDSLRLGVEAEAVDGVLHLAYGGDFADTDDMKRRDTGAIETLGRVLEGSDKPLVITSGTLVMPPNRVSTEKDEPVADGIASFRVAGERACLAFADRGVRASVVRLAPTVHGPNEPAHAFIGNLVATARRTGKAVYVGDGTNRWPAVNRLDAAVLFRLALEKAPAGSVLHGVGETGVDFRSIAETIGRGLGVPAVSLTPDEAVAHFVNPFMATIYGFDAPASSTYTQELLGWSPTHWTLLEDLEHGDYLVPRAT</sequence>
<dbReference type="Gene3D" id="3.40.50.720">
    <property type="entry name" value="NAD(P)-binding Rossmann-like Domain"/>
    <property type="match status" value="1"/>
</dbReference>
<evidence type="ECO:0000313" key="3">
    <source>
        <dbReference type="Proteomes" id="UP001501570"/>
    </source>
</evidence>
<dbReference type="SUPFAM" id="SSF51735">
    <property type="entry name" value="NAD(P)-binding Rossmann-fold domains"/>
    <property type="match status" value="1"/>
</dbReference>
<feature type="domain" description="NAD-dependent epimerase/dehydratase" evidence="1">
    <location>
        <begin position="3"/>
        <end position="216"/>
    </location>
</feature>
<proteinExistence type="predicted"/>
<dbReference type="InterPro" id="IPR036291">
    <property type="entry name" value="NAD(P)-bd_dom_sf"/>
</dbReference>
<dbReference type="Pfam" id="PF01370">
    <property type="entry name" value="Epimerase"/>
    <property type="match status" value="1"/>
</dbReference>
<accession>A0ABP9RUN3</accession>
<dbReference type="RefSeq" id="WP_345630515.1">
    <property type="nucleotide sequence ID" value="NZ_BAABJQ010000008.1"/>
</dbReference>
<dbReference type="PANTHER" id="PTHR48079:SF6">
    <property type="entry name" value="NAD(P)-BINDING DOMAIN-CONTAINING PROTEIN-RELATED"/>
    <property type="match status" value="1"/>
</dbReference>
<evidence type="ECO:0000313" key="2">
    <source>
        <dbReference type="EMBL" id="GAA5186565.1"/>
    </source>
</evidence>
<dbReference type="InterPro" id="IPR051783">
    <property type="entry name" value="NAD(P)-dependent_oxidoreduct"/>
</dbReference>
<evidence type="ECO:0000259" key="1">
    <source>
        <dbReference type="Pfam" id="PF01370"/>
    </source>
</evidence>
<protein>
    <submittedName>
        <fullName evidence="2">SDR family oxidoreductase</fullName>
    </submittedName>
</protein>
<organism evidence="2 3">
    <name type="scientific">Rugosimonospora acidiphila</name>
    <dbReference type="NCBI Taxonomy" id="556531"/>
    <lineage>
        <taxon>Bacteria</taxon>
        <taxon>Bacillati</taxon>
        <taxon>Actinomycetota</taxon>
        <taxon>Actinomycetes</taxon>
        <taxon>Micromonosporales</taxon>
        <taxon>Micromonosporaceae</taxon>
        <taxon>Rugosimonospora</taxon>
    </lineage>
</organism>
<name>A0ABP9RUN3_9ACTN</name>
<reference evidence="3" key="1">
    <citation type="journal article" date="2019" name="Int. J. Syst. Evol. Microbiol.">
        <title>The Global Catalogue of Microorganisms (GCM) 10K type strain sequencing project: providing services to taxonomists for standard genome sequencing and annotation.</title>
        <authorList>
            <consortium name="The Broad Institute Genomics Platform"/>
            <consortium name="The Broad Institute Genome Sequencing Center for Infectious Disease"/>
            <person name="Wu L."/>
            <person name="Ma J."/>
        </authorList>
    </citation>
    <scope>NUCLEOTIDE SEQUENCE [LARGE SCALE GENOMIC DNA]</scope>
    <source>
        <strain evidence="3">JCM 18304</strain>
    </source>
</reference>